<keyword evidence="4 6" id="KW-0472">Membrane</keyword>
<name>A0A272ENK2_9RHOO</name>
<dbReference type="Proteomes" id="UP000216107">
    <property type="component" value="Unassembled WGS sequence"/>
</dbReference>
<dbReference type="EMBL" id="MDUX01000065">
    <property type="protein sequence ID" value="KAF7598088.1"/>
    <property type="molecule type" value="Genomic_DNA"/>
</dbReference>
<reference evidence="9 10" key="2">
    <citation type="submission" date="2017-07" db="EMBL/GenBank/DDBJ databases">
        <title>Candidatus Dactylopiibacterium carminicum, a nitrogen-fixing symbiont of the cochineal insect Dactylopius coccus and Dactylopius opuntiae (Hemiptera: Coccoidea: Dactylopiidae).</title>
        <authorList>
            <person name="Vera A."/>
        </authorList>
    </citation>
    <scope>NUCLEOTIDE SEQUENCE [LARGE SCALE GENOMIC DNA]</scope>
    <source>
        <strain evidence="9 10">NFDCM</strain>
    </source>
</reference>
<evidence type="ECO:0000256" key="2">
    <source>
        <dbReference type="ARBA" id="ARBA00022692"/>
    </source>
</evidence>
<dbReference type="Proteomes" id="UP000623509">
    <property type="component" value="Unassembled WGS sequence"/>
</dbReference>
<evidence type="ECO:0000256" key="3">
    <source>
        <dbReference type="ARBA" id="ARBA00022989"/>
    </source>
</evidence>
<protein>
    <submittedName>
        <fullName evidence="8">DUF1049 domain-containing protein</fullName>
    </submittedName>
</protein>
<organism evidence="9 10">
    <name type="scientific">Candidatus Dactylopiibacterium carminicum</name>
    <dbReference type="NCBI Taxonomy" id="857335"/>
    <lineage>
        <taxon>Bacteria</taxon>
        <taxon>Pseudomonadati</taxon>
        <taxon>Pseudomonadota</taxon>
        <taxon>Betaproteobacteria</taxon>
        <taxon>Rhodocyclales</taxon>
        <taxon>Rhodocyclaceae</taxon>
        <taxon>Candidatus Dactylopiibacterium</taxon>
    </lineage>
</organism>
<dbReference type="OrthoDB" id="9154783at2"/>
<comment type="caution">
    <text evidence="9">The sequence shown here is derived from an EMBL/GenBank/DDBJ whole genome shotgun (WGS) entry which is preliminary data.</text>
</comment>
<feature type="domain" description="Lipopolysaccharide assembly protein A" evidence="7">
    <location>
        <begin position="22"/>
        <end position="78"/>
    </location>
</feature>
<evidence type="ECO:0000313" key="8">
    <source>
        <dbReference type="EMBL" id="KAF7598088.1"/>
    </source>
</evidence>
<evidence type="ECO:0000256" key="1">
    <source>
        <dbReference type="ARBA" id="ARBA00022475"/>
    </source>
</evidence>
<dbReference type="RefSeq" id="WP_095525688.1">
    <property type="nucleotide sequence ID" value="NZ_MDUX01000065.1"/>
</dbReference>
<evidence type="ECO:0000313" key="11">
    <source>
        <dbReference type="Proteomes" id="UP000623509"/>
    </source>
</evidence>
<evidence type="ECO:0000256" key="6">
    <source>
        <dbReference type="SAM" id="Phobius"/>
    </source>
</evidence>
<evidence type="ECO:0000256" key="5">
    <source>
        <dbReference type="SAM" id="MobiDB-lite"/>
    </source>
</evidence>
<keyword evidence="3 6" id="KW-1133">Transmembrane helix</keyword>
<keyword evidence="11" id="KW-1185">Reference proteome</keyword>
<keyword evidence="2 6" id="KW-0812">Transmembrane</keyword>
<dbReference type="AlphaFoldDB" id="A0A272ENK2"/>
<sequence length="100" mass="10623">MQTIIWLLRAAIFLLLLGFAIKNDGLVTVHAFFGGAWQTPLVVVILVSFALGVLLGATAIAASMLSLHRELRRLRRQVSVPGAAPVRSSVGDAGDLTESV</sequence>
<evidence type="ECO:0000256" key="4">
    <source>
        <dbReference type="ARBA" id="ARBA00023136"/>
    </source>
</evidence>
<dbReference type="InterPro" id="IPR010445">
    <property type="entry name" value="LapA_dom"/>
</dbReference>
<keyword evidence="1" id="KW-1003">Cell membrane</keyword>
<reference evidence="8 11" key="1">
    <citation type="submission" date="2016-08" db="EMBL/GenBank/DDBJ databases">
        <title>Candidatus Dactylopiibacterium carminicum genome sequence.</title>
        <authorList>
            <person name="Ramirez-Puebla S.T."/>
            <person name="Ormeno-Orrillo E."/>
            <person name="Vera-Ponce De Leon A."/>
            <person name="Luis L."/>
            <person name="Sanchez-Flores A."/>
            <person name="Monica R."/>
            <person name="Martinez-Romero E."/>
        </authorList>
    </citation>
    <scope>NUCLEOTIDE SEQUENCE [LARGE SCALE GENOMIC DNA]</scope>
    <source>
        <strain evidence="8">END1</strain>
    </source>
</reference>
<dbReference type="GO" id="GO:0005886">
    <property type="term" value="C:plasma membrane"/>
    <property type="evidence" value="ECO:0007669"/>
    <property type="project" value="InterPro"/>
</dbReference>
<accession>A0A272ENK2</accession>
<feature type="region of interest" description="Disordered" evidence="5">
    <location>
        <begin position="81"/>
        <end position="100"/>
    </location>
</feature>
<dbReference type="Pfam" id="PF06305">
    <property type="entry name" value="LapA_dom"/>
    <property type="match status" value="1"/>
</dbReference>
<feature type="transmembrane region" description="Helical" evidence="6">
    <location>
        <begin position="44"/>
        <end position="67"/>
    </location>
</feature>
<proteinExistence type="predicted"/>
<evidence type="ECO:0000313" key="10">
    <source>
        <dbReference type="Proteomes" id="UP000216107"/>
    </source>
</evidence>
<evidence type="ECO:0000259" key="7">
    <source>
        <dbReference type="Pfam" id="PF06305"/>
    </source>
</evidence>
<evidence type="ECO:0000313" key="9">
    <source>
        <dbReference type="EMBL" id="PAS91683.1"/>
    </source>
</evidence>
<dbReference type="EMBL" id="NMRN01000066">
    <property type="protein sequence ID" value="PAS91683.1"/>
    <property type="molecule type" value="Genomic_DNA"/>
</dbReference>
<gene>
    <name evidence="8" type="ORF">BGI27_15215</name>
    <name evidence="9" type="ORF">CGU29_15105</name>
</gene>